<proteinExistence type="predicted"/>
<evidence type="ECO:0000313" key="3">
    <source>
        <dbReference type="Proteomes" id="UP000244128"/>
    </source>
</evidence>
<evidence type="ECO:0000313" key="2">
    <source>
        <dbReference type="EMBL" id="PTQ76400.1"/>
    </source>
</evidence>
<dbReference type="InterPro" id="IPR035093">
    <property type="entry name" value="RelE/ParE_toxin_dom_sf"/>
</dbReference>
<sequence>MKSYEVYLTPDAIQDLTDIYEYIAAKSGLPEVAWAYIEKLRQKCHDLKTIPLIGQQRDDLRKNLRIVAIDKNAIAAFEVNENKQSVTILNIFYGGRDYEAIMGSETPYKNAELDK</sequence>
<organism evidence="2 3">
    <name type="scientific">Nitrosomonas oligotropha</name>
    <dbReference type="NCBI Taxonomy" id="42354"/>
    <lineage>
        <taxon>Bacteria</taxon>
        <taxon>Pseudomonadati</taxon>
        <taxon>Pseudomonadota</taxon>
        <taxon>Betaproteobacteria</taxon>
        <taxon>Nitrosomonadales</taxon>
        <taxon>Nitrosomonadaceae</taxon>
        <taxon>Nitrosomonas</taxon>
    </lineage>
</organism>
<dbReference type="Proteomes" id="UP000244128">
    <property type="component" value="Unassembled WGS sequence"/>
</dbReference>
<gene>
    <name evidence="2" type="ORF">C8R26_11856</name>
</gene>
<accession>A0A2T5HXU1</accession>
<reference evidence="2 3" key="1">
    <citation type="submission" date="2018-04" db="EMBL/GenBank/DDBJ databases">
        <title>Active sludge and wastewater microbial communities from Klosterneuburg, Austria.</title>
        <authorList>
            <person name="Wagner M."/>
        </authorList>
    </citation>
    <scope>NUCLEOTIDE SEQUENCE [LARGE SCALE GENOMIC DNA]</scope>
    <source>
        <strain evidence="2 3">Nm49</strain>
    </source>
</reference>
<keyword evidence="1" id="KW-1277">Toxin-antitoxin system</keyword>
<comment type="caution">
    <text evidence="2">The sequence shown here is derived from an EMBL/GenBank/DDBJ whole genome shotgun (WGS) entry which is preliminary data.</text>
</comment>
<dbReference type="EMBL" id="QAOI01000018">
    <property type="protein sequence ID" value="PTQ76400.1"/>
    <property type="molecule type" value="Genomic_DNA"/>
</dbReference>
<dbReference type="InterPro" id="IPR007712">
    <property type="entry name" value="RelE/ParE_toxin"/>
</dbReference>
<dbReference type="RefSeq" id="WP_107803792.1">
    <property type="nucleotide sequence ID" value="NZ_QAOI01000018.1"/>
</dbReference>
<evidence type="ECO:0000256" key="1">
    <source>
        <dbReference type="ARBA" id="ARBA00022649"/>
    </source>
</evidence>
<dbReference type="AlphaFoldDB" id="A0A2T5HXU1"/>
<dbReference type="Pfam" id="PF05016">
    <property type="entry name" value="ParE_toxin"/>
    <property type="match status" value="1"/>
</dbReference>
<dbReference type="Gene3D" id="3.30.2310.20">
    <property type="entry name" value="RelE-like"/>
    <property type="match status" value="1"/>
</dbReference>
<protein>
    <submittedName>
        <fullName evidence="2">Plasmid stabilization system protein ParE</fullName>
    </submittedName>
</protein>
<name>A0A2T5HXU1_9PROT</name>